<sequence>MSHKQHPGQGVHPSPCRFSVVRSNFEKPGALKSGLSSTHHHHRRCRSSQKTLLLVFCATLFFALSFTFRLLFNPNSGPTLLTSYYRRHRSGIRSFSDLCRLPIPFFAVKYRTKSRTATRRHSFTTHQPGATSPQTRREAFVFRS</sequence>
<accession>A0AAN6QHZ4</accession>
<comment type="caution">
    <text evidence="2">The sequence shown here is derived from an EMBL/GenBank/DDBJ whole genome shotgun (WGS) entry which is preliminary data.</text>
</comment>
<evidence type="ECO:0000256" key="1">
    <source>
        <dbReference type="SAM" id="Phobius"/>
    </source>
</evidence>
<name>A0AAN6QHZ4_9PEZI</name>
<keyword evidence="1" id="KW-0472">Membrane</keyword>
<protein>
    <recommendedName>
        <fullName evidence="4">Transmembrane protein</fullName>
    </recommendedName>
</protein>
<evidence type="ECO:0000313" key="2">
    <source>
        <dbReference type="EMBL" id="KAK4110595.1"/>
    </source>
</evidence>
<dbReference type="EMBL" id="MU853349">
    <property type="protein sequence ID" value="KAK4110595.1"/>
    <property type="molecule type" value="Genomic_DNA"/>
</dbReference>
<evidence type="ECO:0000313" key="3">
    <source>
        <dbReference type="Proteomes" id="UP001302812"/>
    </source>
</evidence>
<proteinExistence type="predicted"/>
<evidence type="ECO:0008006" key="4">
    <source>
        <dbReference type="Google" id="ProtNLM"/>
    </source>
</evidence>
<dbReference type="AlphaFoldDB" id="A0AAN6QHZ4"/>
<feature type="transmembrane region" description="Helical" evidence="1">
    <location>
        <begin position="52"/>
        <end position="72"/>
    </location>
</feature>
<keyword evidence="1" id="KW-1133">Transmembrane helix</keyword>
<keyword evidence="3" id="KW-1185">Reference proteome</keyword>
<dbReference type="GeneID" id="89932951"/>
<reference evidence="2" key="1">
    <citation type="journal article" date="2023" name="Mol. Phylogenet. Evol.">
        <title>Genome-scale phylogeny and comparative genomics of the fungal order Sordariales.</title>
        <authorList>
            <person name="Hensen N."/>
            <person name="Bonometti L."/>
            <person name="Westerberg I."/>
            <person name="Brannstrom I.O."/>
            <person name="Guillou S."/>
            <person name="Cros-Aarteil S."/>
            <person name="Calhoun S."/>
            <person name="Haridas S."/>
            <person name="Kuo A."/>
            <person name="Mondo S."/>
            <person name="Pangilinan J."/>
            <person name="Riley R."/>
            <person name="LaButti K."/>
            <person name="Andreopoulos B."/>
            <person name="Lipzen A."/>
            <person name="Chen C."/>
            <person name="Yan M."/>
            <person name="Daum C."/>
            <person name="Ng V."/>
            <person name="Clum A."/>
            <person name="Steindorff A."/>
            <person name="Ohm R.A."/>
            <person name="Martin F."/>
            <person name="Silar P."/>
            <person name="Natvig D.O."/>
            <person name="Lalanne C."/>
            <person name="Gautier V."/>
            <person name="Ament-Velasquez S.L."/>
            <person name="Kruys A."/>
            <person name="Hutchinson M.I."/>
            <person name="Powell A.J."/>
            <person name="Barry K."/>
            <person name="Miller A.N."/>
            <person name="Grigoriev I.V."/>
            <person name="Debuchy R."/>
            <person name="Gladieux P."/>
            <person name="Hiltunen Thoren M."/>
            <person name="Johannesson H."/>
        </authorList>
    </citation>
    <scope>NUCLEOTIDE SEQUENCE</scope>
    <source>
        <strain evidence="2">CBS 508.74</strain>
    </source>
</reference>
<reference evidence="2" key="2">
    <citation type="submission" date="2023-05" db="EMBL/GenBank/DDBJ databases">
        <authorList>
            <consortium name="Lawrence Berkeley National Laboratory"/>
            <person name="Steindorff A."/>
            <person name="Hensen N."/>
            <person name="Bonometti L."/>
            <person name="Westerberg I."/>
            <person name="Brannstrom I.O."/>
            <person name="Guillou S."/>
            <person name="Cros-Aarteil S."/>
            <person name="Calhoun S."/>
            <person name="Haridas S."/>
            <person name="Kuo A."/>
            <person name="Mondo S."/>
            <person name="Pangilinan J."/>
            <person name="Riley R."/>
            <person name="Labutti K."/>
            <person name="Andreopoulos B."/>
            <person name="Lipzen A."/>
            <person name="Chen C."/>
            <person name="Yanf M."/>
            <person name="Daum C."/>
            <person name="Ng V."/>
            <person name="Clum A."/>
            <person name="Ohm R."/>
            <person name="Martin F."/>
            <person name="Silar P."/>
            <person name="Natvig D."/>
            <person name="Lalanne C."/>
            <person name="Gautier V."/>
            <person name="Ament-Velasquez S.L."/>
            <person name="Kruys A."/>
            <person name="Hutchinson M.I."/>
            <person name="Powell A.J."/>
            <person name="Barry K."/>
            <person name="Miller A.N."/>
            <person name="Grigoriev I.V."/>
            <person name="Debuchy R."/>
            <person name="Gladieux P."/>
            <person name="Thoren M.H."/>
            <person name="Johannesson H."/>
        </authorList>
    </citation>
    <scope>NUCLEOTIDE SEQUENCE</scope>
    <source>
        <strain evidence="2">CBS 508.74</strain>
    </source>
</reference>
<dbReference type="RefSeq" id="XP_064668165.1">
    <property type="nucleotide sequence ID" value="XM_064808828.1"/>
</dbReference>
<gene>
    <name evidence="2" type="ORF">N656DRAFT_191691</name>
</gene>
<organism evidence="2 3">
    <name type="scientific">Canariomyces notabilis</name>
    <dbReference type="NCBI Taxonomy" id="2074819"/>
    <lineage>
        <taxon>Eukaryota</taxon>
        <taxon>Fungi</taxon>
        <taxon>Dikarya</taxon>
        <taxon>Ascomycota</taxon>
        <taxon>Pezizomycotina</taxon>
        <taxon>Sordariomycetes</taxon>
        <taxon>Sordariomycetidae</taxon>
        <taxon>Sordariales</taxon>
        <taxon>Chaetomiaceae</taxon>
        <taxon>Canariomyces</taxon>
    </lineage>
</organism>
<dbReference type="Proteomes" id="UP001302812">
    <property type="component" value="Unassembled WGS sequence"/>
</dbReference>
<keyword evidence="1" id="KW-0812">Transmembrane</keyword>